<dbReference type="SMART" id="SM00389">
    <property type="entry name" value="HOX"/>
    <property type="match status" value="1"/>
</dbReference>
<protein>
    <recommendedName>
        <fullName evidence="10">Homeobox domain-containing protein</fullName>
    </recommendedName>
</protein>
<evidence type="ECO:0000259" key="10">
    <source>
        <dbReference type="PROSITE" id="PS50071"/>
    </source>
</evidence>
<dbReference type="InterPro" id="IPR050224">
    <property type="entry name" value="TALE_homeobox"/>
</dbReference>
<dbReference type="Pfam" id="PF05920">
    <property type="entry name" value="Homeobox_KN"/>
    <property type="match status" value="1"/>
</dbReference>
<evidence type="ECO:0000256" key="2">
    <source>
        <dbReference type="ARBA" id="ARBA00006454"/>
    </source>
</evidence>
<dbReference type="CDD" id="cd00086">
    <property type="entry name" value="homeodomain"/>
    <property type="match status" value="1"/>
</dbReference>
<dbReference type="PROSITE" id="PS50071">
    <property type="entry name" value="HOMEOBOX_2"/>
    <property type="match status" value="1"/>
</dbReference>
<organism evidence="11 12">
    <name type="scientific">Dorcoceras hygrometricum</name>
    <dbReference type="NCBI Taxonomy" id="472368"/>
    <lineage>
        <taxon>Eukaryota</taxon>
        <taxon>Viridiplantae</taxon>
        <taxon>Streptophyta</taxon>
        <taxon>Embryophyta</taxon>
        <taxon>Tracheophyta</taxon>
        <taxon>Spermatophyta</taxon>
        <taxon>Magnoliopsida</taxon>
        <taxon>eudicotyledons</taxon>
        <taxon>Gunneridae</taxon>
        <taxon>Pentapetalae</taxon>
        <taxon>asterids</taxon>
        <taxon>lamiids</taxon>
        <taxon>Lamiales</taxon>
        <taxon>Gesneriaceae</taxon>
        <taxon>Didymocarpoideae</taxon>
        <taxon>Trichosporeae</taxon>
        <taxon>Loxocarpinae</taxon>
        <taxon>Dorcoceras</taxon>
    </lineage>
</organism>
<keyword evidence="12" id="KW-1185">Reference proteome</keyword>
<gene>
    <name evidence="11" type="ORF">F511_08151</name>
</gene>
<evidence type="ECO:0000256" key="3">
    <source>
        <dbReference type="ARBA" id="ARBA00023015"/>
    </source>
</evidence>
<reference evidence="11 12" key="1">
    <citation type="journal article" date="2015" name="Proc. Natl. Acad. Sci. U.S.A.">
        <title>The resurrection genome of Boea hygrometrica: A blueprint for survival of dehydration.</title>
        <authorList>
            <person name="Xiao L."/>
            <person name="Yang G."/>
            <person name="Zhang L."/>
            <person name="Yang X."/>
            <person name="Zhao S."/>
            <person name="Ji Z."/>
            <person name="Zhou Q."/>
            <person name="Hu M."/>
            <person name="Wang Y."/>
            <person name="Chen M."/>
            <person name="Xu Y."/>
            <person name="Jin H."/>
            <person name="Xiao X."/>
            <person name="Hu G."/>
            <person name="Bao F."/>
            <person name="Hu Y."/>
            <person name="Wan P."/>
            <person name="Li L."/>
            <person name="Deng X."/>
            <person name="Kuang T."/>
            <person name="Xiang C."/>
            <person name="Zhu J.K."/>
            <person name="Oliver M.J."/>
            <person name="He Y."/>
        </authorList>
    </citation>
    <scope>NUCLEOTIDE SEQUENCE [LARGE SCALE GENOMIC DNA]</scope>
    <source>
        <strain evidence="12">cv. XS01</strain>
    </source>
</reference>
<dbReference type="GO" id="GO:0006355">
    <property type="term" value="P:regulation of DNA-templated transcription"/>
    <property type="evidence" value="ECO:0007669"/>
    <property type="project" value="InterPro"/>
</dbReference>
<dbReference type="InterPro" id="IPR006563">
    <property type="entry name" value="POX_dom"/>
</dbReference>
<dbReference type="EMBL" id="KQ987736">
    <property type="protein sequence ID" value="KZV56993.1"/>
    <property type="molecule type" value="Genomic_DNA"/>
</dbReference>
<keyword evidence="4 8" id="KW-0238">DNA-binding</keyword>
<keyword evidence="5 8" id="KW-0371">Homeobox</keyword>
<dbReference type="OrthoDB" id="10056939at2759"/>
<dbReference type="GO" id="GO:0005634">
    <property type="term" value="C:nucleus"/>
    <property type="evidence" value="ECO:0007669"/>
    <property type="project" value="UniProtKB-SubCell"/>
</dbReference>
<evidence type="ECO:0000313" key="12">
    <source>
        <dbReference type="Proteomes" id="UP000250235"/>
    </source>
</evidence>
<dbReference type="GO" id="GO:0003677">
    <property type="term" value="F:DNA binding"/>
    <property type="evidence" value="ECO:0007669"/>
    <property type="project" value="UniProtKB-UniRule"/>
</dbReference>
<evidence type="ECO:0000256" key="4">
    <source>
        <dbReference type="ARBA" id="ARBA00023125"/>
    </source>
</evidence>
<evidence type="ECO:0000256" key="5">
    <source>
        <dbReference type="ARBA" id="ARBA00023155"/>
    </source>
</evidence>
<name>A0A2Z7DH72_9LAMI</name>
<dbReference type="FunFam" id="1.10.10.60:FF:000083">
    <property type="entry name" value="BEL1-like homeodomain protein 4"/>
    <property type="match status" value="1"/>
</dbReference>
<evidence type="ECO:0000256" key="7">
    <source>
        <dbReference type="ARBA" id="ARBA00023242"/>
    </source>
</evidence>
<dbReference type="Pfam" id="PF07526">
    <property type="entry name" value="POX"/>
    <property type="match status" value="1"/>
</dbReference>
<dbReference type="AlphaFoldDB" id="A0A2Z7DH72"/>
<proteinExistence type="inferred from homology"/>
<evidence type="ECO:0000313" key="11">
    <source>
        <dbReference type="EMBL" id="KZV56993.1"/>
    </source>
</evidence>
<comment type="similarity">
    <text evidence="2">Belongs to the TALE/BELL homeobox family.</text>
</comment>
<evidence type="ECO:0000256" key="6">
    <source>
        <dbReference type="ARBA" id="ARBA00023163"/>
    </source>
</evidence>
<dbReference type="SUPFAM" id="SSF46689">
    <property type="entry name" value="Homeodomain-like"/>
    <property type="match status" value="1"/>
</dbReference>
<comment type="subcellular location">
    <subcellularLocation>
        <location evidence="1 8">Nucleus</location>
    </subcellularLocation>
</comment>
<feature type="domain" description="Homeobox" evidence="10">
    <location>
        <begin position="109"/>
        <end position="172"/>
    </location>
</feature>
<dbReference type="InterPro" id="IPR001356">
    <property type="entry name" value="HD"/>
</dbReference>
<feature type="region of interest" description="Disordered" evidence="9">
    <location>
        <begin position="207"/>
        <end position="237"/>
    </location>
</feature>
<feature type="compositionally biased region" description="Polar residues" evidence="9">
    <location>
        <begin position="214"/>
        <end position="223"/>
    </location>
</feature>
<dbReference type="Gene3D" id="1.10.10.60">
    <property type="entry name" value="Homeodomain-like"/>
    <property type="match status" value="1"/>
</dbReference>
<feature type="DNA-binding region" description="Homeobox" evidence="8">
    <location>
        <begin position="111"/>
        <end position="173"/>
    </location>
</feature>
<evidence type="ECO:0000256" key="1">
    <source>
        <dbReference type="ARBA" id="ARBA00004123"/>
    </source>
</evidence>
<dbReference type="PANTHER" id="PTHR11850">
    <property type="entry name" value="HOMEOBOX PROTEIN TRANSCRIPTION FACTORS"/>
    <property type="match status" value="1"/>
</dbReference>
<dbReference type="InterPro" id="IPR008422">
    <property type="entry name" value="KN_HD"/>
</dbReference>
<dbReference type="Proteomes" id="UP000250235">
    <property type="component" value="Unassembled WGS sequence"/>
</dbReference>
<sequence>MLHYNICQVDAKYTEYFEQMQAIVKSFDNIIGQGAAYAYTGLAQKAMSRHFRCIKDAIVGELRLSCEALGEKDVAGGSGLTKGETPRLKILEQKYRQQKAIEHMGMLDPESWRPQRGLPERSVNILRSWLFEHFLHPYPSEADKHLLSRQTGLSKNQVSNWFINARVRLWKPMVEEMYNKEFQEEAQHTAQTPISSISGGQRLEVNAAEKDPSRSTINHGHGTSNSSSSDEGMAAIRGGGGDVVRVLNPARDVSLTLGLRHGENVPRMSQLSTRDFRAY</sequence>
<evidence type="ECO:0000256" key="9">
    <source>
        <dbReference type="SAM" id="MobiDB-lite"/>
    </source>
</evidence>
<keyword evidence="7 8" id="KW-0539">Nucleus</keyword>
<keyword evidence="6" id="KW-0804">Transcription</keyword>
<keyword evidence="3" id="KW-0805">Transcription regulation</keyword>
<accession>A0A2Z7DH72</accession>
<evidence type="ECO:0000256" key="8">
    <source>
        <dbReference type="PROSITE-ProRule" id="PRU00108"/>
    </source>
</evidence>
<dbReference type="InterPro" id="IPR009057">
    <property type="entry name" value="Homeodomain-like_sf"/>
</dbReference>